<accession>A0A8S5V3L8</accession>
<dbReference type="EMBL" id="BK016191">
    <property type="protein sequence ID" value="DAG01360.1"/>
    <property type="molecule type" value="Genomic_DNA"/>
</dbReference>
<proteinExistence type="predicted"/>
<organism evidence="1">
    <name type="scientific">Siphoviridae sp. cttKr9</name>
    <dbReference type="NCBI Taxonomy" id="2825706"/>
    <lineage>
        <taxon>Viruses</taxon>
        <taxon>Duplodnaviria</taxon>
        <taxon>Heunggongvirae</taxon>
        <taxon>Uroviricota</taxon>
        <taxon>Caudoviricetes</taxon>
    </lineage>
</organism>
<reference evidence="1" key="1">
    <citation type="journal article" date="2021" name="Proc. Natl. Acad. Sci. U.S.A.">
        <title>A Catalog of Tens of Thousands of Viruses from Human Metagenomes Reveals Hidden Associations with Chronic Diseases.</title>
        <authorList>
            <person name="Tisza M.J."/>
            <person name="Buck C.B."/>
        </authorList>
    </citation>
    <scope>NUCLEOTIDE SEQUENCE</scope>
    <source>
        <strain evidence="1">CttKr9</strain>
    </source>
</reference>
<sequence>MHLISMLPPPYLQQKKTVFKLPYAYIKSRIQ</sequence>
<evidence type="ECO:0000313" key="1">
    <source>
        <dbReference type="EMBL" id="DAG01360.1"/>
    </source>
</evidence>
<protein>
    <submittedName>
        <fullName evidence="1">Uncharacterized protein</fullName>
    </submittedName>
</protein>
<name>A0A8S5V3L8_9CAUD</name>